<accession>A0A5B9FYY5</accession>
<dbReference type="Gene3D" id="2.60.40.1120">
    <property type="entry name" value="Carboxypeptidase-like, regulatory domain"/>
    <property type="match status" value="1"/>
</dbReference>
<dbReference type="GO" id="GO:0004180">
    <property type="term" value="F:carboxypeptidase activity"/>
    <property type="evidence" value="ECO:0007669"/>
    <property type="project" value="UniProtKB-KW"/>
</dbReference>
<dbReference type="InterPro" id="IPR008969">
    <property type="entry name" value="CarboxyPept-like_regulatory"/>
</dbReference>
<keyword evidence="2" id="KW-0121">Carboxypeptidase</keyword>
<dbReference type="Proteomes" id="UP000321222">
    <property type="component" value="Chromosome"/>
</dbReference>
<evidence type="ECO:0000256" key="1">
    <source>
        <dbReference type="SAM" id="SignalP"/>
    </source>
</evidence>
<keyword evidence="1" id="KW-0732">Signal</keyword>
<dbReference type="OrthoDB" id="766873at2"/>
<dbReference type="Pfam" id="PF13715">
    <property type="entry name" value="CarbopepD_reg_2"/>
    <property type="match status" value="1"/>
</dbReference>
<keyword evidence="2" id="KW-0378">Hydrolase</keyword>
<feature type="chain" id="PRO_5022838041" evidence="1">
    <location>
        <begin position="19"/>
        <end position="393"/>
    </location>
</feature>
<evidence type="ECO:0000313" key="2">
    <source>
        <dbReference type="EMBL" id="QEE49977.1"/>
    </source>
</evidence>
<protein>
    <submittedName>
        <fullName evidence="2">Carboxypeptidase-like regulatory domain-containing protein</fullName>
    </submittedName>
</protein>
<feature type="signal peptide" evidence="1">
    <location>
        <begin position="1"/>
        <end position="18"/>
    </location>
</feature>
<evidence type="ECO:0000313" key="3">
    <source>
        <dbReference type="Proteomes" id="UP000321222"/>
    </source>
</evidence>
<sequence length="393" mass="45193">MKKLFTLLLLVVATTGFAQNFLKGTVKDIMTTENMDLVTVSTKDLQHNTITNSEGAFQLSYPDGTQTIVFNYLGYGTLEVDLNNLPEGNIFYLEPKSLELEEVVVLNTPINEFVSELIKNSYNHLNAPFLLSTYYREFVKINDTYTKFSDGLIDYNVDKSRKKIESDVVVKQSRAFKLDTPESEAADMTSPLDLRKAISRDCNFGALGSIFDKKEFKKYSFIIKSQQDADGNDVQTIYYEPLAEVEEPLYAGSLSYDPNKKLILAMDLYMAPSHKKYSKLRNFIIVKARLDDIAYKCFFKATDNSYMLSYSCVYGDIYIKNKKRFDDHVIFKSDLIVTNFTNDLSSFNKKEKYRERGLYEAGTNYTEEFWKKNNSILLTSQEEEIIKSLQDAK</sequence>
<proteinExistence type="predicted"/>
<dbReference type="KEGG" id="fak:FUA48_10415"/>
<organism evidence="2 3">
    <name type="scientific">Flavobacterium alkalisoli</name>
    <dbReference type="NCBI Taxonomy" id="2602769"/>
    <lineage>
        <taxon>Bacteria</taxon>
        <taxon>Pseudomonadati</taxon>
        <taxon>Bacteroidota</taxon>
        <taxon>Flavobacteriia</taxon>
        <taxon>Flavobacteriales</taxon>
        <taxon>Flavobacteriaceae</taxon>
        <taxon>Flavobacterium</taxon>
    </lineage>
</organism>
<dbReference type="EMBL" id="CP042831">
    <property type="protein sequence ID" value="QEE49977.1"/>
    <property type="molecule type" value="Genomic_DNA"/>
</dbReference>
<dbReference type="RefSeq" id="WP_147583470.1">
    <property type="nucleotide sequence ID" value="NZ_CP042831.1"/>
</dbReference>
<reference evidence="2 3" key="1">
    <citation type="submission" date="2019-08" db="EMBL/GenBank/DDBJ databases">
        <title>Flavobacterium alkalisoli sp. nov., isolated from rhizosphere soil of Suaeda salsa.</title>
        <authorList>
            <person name="Sun J.-Q."/>
            <person name="Xu L."/>
        </authorList>
    </citation>
    <scope>NUCLEOTIDE SEQUENCE [LARGE SCALE GENOMIC DNA]</scope>
    <source>
        <strain evidence="2 3">XS-5</strain>
    </source>
</reference>
<keyword evidence="3" id="KW-1185">Reference proteome</keyword>
<keyword evidence="2" id="KW-0645">Protease</keyword>
<name>A0A5B9FYY5_9FLAO</name>
<dbReference type="AlphaFoldDB" id="A0A5B9FYY5"/>
<dbReference type="SUPFAM" id="SSF49464">
    <property type="entry name" value="Carboxypeptidase regulatory domain-like"/>
    <property type="match status" value="1"/>
</dbReference>
<gene>
    <name evidence="2" type="ORF">FUA48_10415</name>
</gene>